<evidence type="ECO:0000256" key="4">
    <source>
        <dbReference type="ARBA" id="ARBA00022679"/>
    </source>
</evidence>
<evidence type="ECO:0000256" key="2">
    <source>
        <dbReference type="ARBA" id="ARBA00012513"/>
    </source>
</evidence>
<name>A0A1E7EX37_9STRA</name>
<keyword evidence="4" id="KW-0808">Transferase</keyword>
<dbReference type="InterPro" id="IPR000719">
    <property type="entry name" value="Prot_kinase_dom"/>
</dbReference>
<organism evidence="12 13">
    <name type="scientific">Fragilariopsis cylindrus CCMP1102</name>
    <dbReference type="NCBI Taxonomy" id="635003"/>
    <lineage>
        <taxon>Eukaryota</taxon>
        <taxon>Sar</taxon>
        <taxon>Stramenopiles</taxon>
        <taxon>Ochrophyta</taxon>
        <taxon>Bacillariophyta</taxon>
        <taxon>Bacillariophyceae</taxon>
        <taxon>Bacillariophycidae</taxon>
        <taxon>Bacillariales</taxon>
        <taxon>Bacillariaceae</taxon>
        <taxon>Fragilariopsis</taxon>
    </lineage>
</organism>
<comment type="catalytic activity">
    <reaction evidence="9">
        <text>L-threonyl-[protein] + ATP = O-phospho-L-threonyl-[protein] + ADP + H(+)</text>
        <dbReference type="Rhea" id="RHEA:46608"/>
        <dbReference type="Rhea" id="RHEA-COMP:11060"/>
        <dbReference type="Rhea" id="RHEA-COMP:11605"/>
        <dbReference type="ChEBI" id="CHEBI:15378"/>
        <dbReference type="ChEBI" id="CHEBI:30013"/>
        <dbReference type="ChEBI" id="CHEBI:30616"/>
        <dbReference type="ChEBI" id="CHEBI:61977"/>
        <dbReference type="ChEBI" id="CHEBI:456216"/>
        <dbReference type="EC" id="2.7.11.1"/>
    </reaction>
</comment>
<dbReference type="InterPro" id="IPR011009">
    <property type="entry name" value="Kinase-like_dom_sf"/>
</dbReference>
<comment type="similarity">
    <text evidence="1">Belongs to the protein kinase superfamily. BUD32 family.</text>
</comment>
<sequence>MSILSCYVCCKERFAKAYRHPELDAKLTKSRCRSEAKILEKCTTKSKIRVPKVIRISPPDLYLEYLTGPSVKEYLQEEHVMMVVAVATTTITKSNILDLAQQIGQLVGRLHNIGIVHGDLTTSNMMVLEVNDDSNTLIDFGLSKSTFSVEEQAVDLYVLERALLSTHPELPENFFDHILEKYSKKRKNLSQTTLQRLEQVRMRGRKRECFG</sequence>
<dbReference type="EC" id="2.7.11.1" evidence="2"/>
<evidence type="ECO:0000256" key="8">
    <source>
        <dbReference type="ARBA" id="ARBA00022840"/>
    </source>
</evidence>
<keyword evidence="7" id="KW-0418">Kinase</keyword>
<evidence type="ECO:0000256" key="10">
    <source>
        <dbReference type="ARBA" id="ARBA00048679"/>
    </source>
</evidence>
<evidence type="ECO:0000256" key="6">
    <source>
        <dbReference type="ARBA" id="ARBA00022741"/>
    </source>
</evidence>
<evidence type="ECO:0000313" key="12">
    <source>
        <dbReference type="EMBL" id="OEU10521.1"/>
    </source>
</evidence>
<evidence type="ECO:0000256" key="3">
    <source>
        <dbReference type="ARBA" id="ARBA00022527"/>
    </source>
</evidence>
<reference evidence="12 13" key="1">
    <citation type="submission" date="2016-09" db="EMBL/GenBank/DDBJ databases">
        <title>Extensive genetic diversity and differential bi-allelic expression allows diatom success in the polar Southern Ocean.</title>
        <authorList>
            <consortium name="DOE Joint Genome Institute"/>
            <person name="Mock T."/>
            <person name="Otillar R.P."/>
            <person name="Strauss J."/>
            <person name="Dupont C."/>
            <person name="Frickenhaus S."/>
            <person name="Maumus F."/>
            <person name="Mcmullan M."/>
            <person name="Sanges R."/>
            <person name="Schmutz J."/>
            <person name="Toseland A."/>
            <person name="Valas R."/>
            <person name="Veluchamy A."/>
            <person name="Ward B.J."/>
            <person name="Allen A."/>
            <person name="Barry K."/>
            <person name="Falciatore A."/>
            <person name="Ferrante M."/>
            <person name="Fortunato A.E."/>
            <person name="Gloeckner G."/>
            <person name="Gruber A."/>
            <person name="Hipkin R."/>
            <person name="Janech M."/>
            <person name="Kroth P."/>
            <person name="Leese F."/>
            <person name="Lindquist E."/>
            <person name="Lyon B.R."/>
            <person name="Martin J."/>
            <person name="Mayer C."/>
            <person name="Parker M."/>
            <person name="Quesneville H."/>
            <person name="Raymond J."/>
            <person name="Uhlig C."/>
            <person name="Valentin K.U."/>
            <person name="Worden A.Z."/>
            <person name="Armbrust E.V."/>
            <person name="Bowler C."/>
            <person name="Green B."/>
            <person name="Moulton V."/>
            <person name="Van Oosterhout C."/>
            <person name="Grigoriev I."/>
        </authorList>
    </citation>
    <scope>NUCLEOTIDE SEQUENCE [LARGE SCALE GENOMIC DNA]</scope>
    <source>
        <strain evidence="12 13">CCMP1102</strain>
    </source>
</reference>
<keyword evidence="6" id="KW-0547">Nucleotide-binding</keyword>
<dbReference type="Proteomes" id="UP000095751">
    <property type="component" value="Unassembled WGS sequence"/>
</dbReference>
<feature type="domain" description="Protein kinase" evidence="11">
    <location>
        <begin position="1"/>
        <end position="211"/>
    </location>
</feature>
<keyword evidence="8" id="KW-0067">ATP-binding</keyword>
<dbReference type="GO" id="GO:0008033">
    <property type="term" value="P:tRNA processing"/>
    <property type="evidence" value="ECO:0007669"/>
    <property type="project" value="UniProtKB-KW"/>
</dbReference>
<dbReference type="GO" id="GO:0005634">
    <property type="term" value="C:nucleus"/>
    <property type="evidence" value="ECO:0007669"/>
    <property type="project" value="TreeGrafter"/>
</dbReference>
<evidence type="ECO:0000259" key="11">
    <source>
        <dbReference type="PROSITE" id="PS50011"/>
    </source>
</evidence>
<dbReference type="InterPro" id="IPR022495">
    <property type="entry name" value="Bud32"/>
</dbReference>
<dbReference type="FunFam" id="1.10.510.10:FF:000323">
    <property type="entry name" value="TP53-regulating kinase, putative"/>
    <property type="match status" value="1"/>
</dbReference>
<dbReference type="EMBL" id="KV784371">
    <property type="protein sequence ID" value="OEU10521.1"/>
    <property type="molecule type" value="Genomic_DNA"/>
</dbReference>
<dbReference type="SUPFAM" id="SSF56112">
    <property type="entry name" value="Protein kinase-like (PK-like)"/>
    <property type="match status" value="1"/>
</dbReference>
<protein>
    <recommendedName>
        <fullName evidence="2">non-specific serine/threonine protein kinase</fullName>
        <ecNumber evidence="2">2.7.11.1</ecNumber>
    </recommendedName>
</protein>
<keyword evidence="5" id="KW-0819">tRNA processing</keyword>
<dbReference type="NCBIfam" id="TIGR03724">
    <property type="entry name" value="arch_bud32"/>
    <property type="match status" value="1"/>
</dbReference>
<dbReference type="Pfam" id="PF00069">
    <property type="entry name" value="Pkinase"/>
    <property type="match status" value="1"/>
</dbReference>
<dbReference type="GO" id="GO:0000408">
    <property type="term" value="C:EKC/KEOPS complex"/>
    <property type="evidence" value="ECO:0007669"/>
    <property type="project" value="TreeGrafter"/>
</dbReference>
<dbReference type="Gene3D" id="1.10.510.10">
    <property type="entry name" value="Transferase(Phosphotransferase) domain 1"/>
    <property type="match status" value="1"/>
</dbReference>
<dbReference type="OrthoDB" id="3399at2759"/>
<dbReference type="KEGG" id="fcy:FRACYDRAFT_193803"/>
<dbReference type="FunCoup" id="A0A1E7EX37">
    <property type="interactions" value="161"/>
</dbReference>
<gene>
    <name evidence="12" type="ORF">FRACYDRAFT_193803</name>
</gene>
<evidence type="ECO:0000256" key="1">
    <source>
        <dbReference type="ARBA" id="ARBA00010630"/>
    </source>
</evidence>
<dbReference type="GO" id="GO:0005829">
    <property type="term" value="C:cytosol"/>
    <property type="evidence" value="ECO:0007669"/>
    <property type="project" value="TreeGrafter"/>
</dbReference>
<evidence type="ECO:0000256" key="7">
    <source>
        <dbReference type="ARBA" id="ARBA00022777"/>
    </source>
</evidence>
<keyword evidence="13" id="KW-1185">Reference proteome</keyword>
<dbReference type="PROSITE" id="PS00109">
    <property type="entry name" value="PROTEIN_KINASE_TYR"/>
    <property type="match status" value="1"/>
</dbReference>
<dbReference type="Gene3D" id="3.30.200.20">
    <property type="entry name" value="Phosphorylase Kinase, domain 1"/>
    <property type="match status" value="1"/>
</dbReference>
<dbReference type="InParanoid" id="A0A1E7EX37"/>
<dbReference type="PROSITE" id="PS50011">
    <property type="entry name" value="PROTEIN_KINASE_DOM"/>
    <property type="match status" value="1"/>
</dbReference>
<evidence type="ECO:0000256" key="9">
    <source>
        <dbReference type="ARBA" id="ARBA00047899"/>
    </source>
</evidence>
<dbReference type="PANTHER" id="PTHR12209">
    <property type="entry name" value="NON-SPECIFIC SERINE/THREONINE PROTEIN KINASE"/>
    <property type="match status" value="1"/>
</dbReference>
<accession>A0A1E7EX37</accession>
<evidence type="ECO:0000256" key="5">
    <source>
        <dbReference type="ARBA" id="ARBA00022694"/>
    </source>
</evidence>
<keyword evidence="3" id="KW-0723">Serine/threonine-protein kinase</keyword>
<dbReference type="AlphaFoldDB" id="A0A1E7EX37"/>
<dbReference type="InterPro" id="IPR008266">
    <property type="entry name" value="Tyr_kinase_AS"/>
</dbReference>
<proteinExistence type="inferred from homology"/>
<evidence type="ECO:0000313" key="13">
    <source>
        <dbReference type="Proteomes" id="UP000095751"/>
    </source>
</evidence>
<dbReference type="GO" id="GO:0070525">
    <property type="term" value="P:tRNA threonylcarbamoyladenosine metabolic process"/>
    <property type="evidence" value="ECO:0007669"/>
    <property type="project" value="TreeGrafter"/>
</dbReference>
<dbReference type="GO" id="GO:0004674">
    <property type="term" value="F:protein serine/threonine kinase activity"/>
    <property type="evidence" value="ECO:0007669"/>
    <property type="project" value="UniProtKB-KW"/>
</dbReference>
<comment type="catalytic activity">
    <reaction evidence="10">
        <text>L-seryl-[protein] + ATP = O-phospho-L-seryl-[protein] + ADP + H(+)</text>
        <dbReference type="Rhea" id="RHEA:17989"/>
        <dbReference type="Rhea" id="RHEA-COMP:9863"/>
        <dbReference type="Rhea" id="RHEA-COMP:11604"/>
        <dbReference type="ChEBI" id="CHEBI:15378"/>
        <dbReference type="ChEBI" id="CHEBI:29999"/>
        <dbReference type="ChEBI" id="CHEBI:30616"/>
        <dbReference type="ChEBI" id="CHEBI:83421"/>
        <dbReference type="ChEBI" id="CHEBI:456216"/>
        <dbReference type="EC" id="2.7.11.1"/>
    </reaction>
</comment>
<dbReference type="GO" id="GO:0005524">
    <property type="term" value="F:ATP binding"/>
    <property type="evidence" value="ECO:0007669"/>
    <property type="project" value="UniProtKB-KW"/>
</dbReference>
<dbReference type="PANTHER" id="PTHR12209:SF0">
    <property type="entry name" value="EKC_KEOPS COMPLEX SUBUNIT TP53RK"/>
    <property type="match status" value="1"/>
</dbReference>